<keyword evidence="3" id="KW-1185">Reference proteome</keyword>
<dbReference type="EMBL" id="CP056775">
    <property type="protein sequence ID" value="QRR02168.1"/>
    <property type="molecule type" value="Genomic_DNA"/>
</dbReference>
<feature type="transmembrane region" description="Helical" evidence="1">
    <location>
        <begin position="31"/>
        <end position="53"/>
    </location>
</feature>
<feature type="transmembrane region" description="Helical" evidence="1">
    <location>
        <begin position="59"/>
        <end position="80"/>
    </location>
</feature>
<evidence type="ECO:0008006" key="4">
    <source>
        <dbReference type="Google" id="ProtNLM"/>
    </source>
</evidence>
<dbReference type="RefSeq" id="WP_204656820.1">
    <property type="nucleotide sequence ID" value="NZ_CP056775.1"/>
</dbReference>
<keyword evidence="1" id="KW-0472">Membrane</keyword>
<keyword evidence="1" id="KW-1133">Transmembrane helix</keyword>
<name>A0ABX7I8L3_9BACT</name>
<feature type="transmembrane region" description="Helical" evidence="1">
    <location>
        <begin position="125"/>
        <end position="144"/>
    </location>
</feature>
<proteinExistence type="predicted"/>
<evidence type="ECO:0000313" key="3">
    <source>
        <dbReference type="Proteomes" id="UP000612680"/>
    </source>
</evidence>
<feature type="transmembrane region" description="Helical" evidence="1">
    <location>
        <begin position="6"/>
        <end position="24"/>
    </location>
</feature>
<feature type="transmembrane region" description="Helical" evidence="1">
    <location>
        <begin position="92"/>
        <end position="113"/>
    </location>
</feature>
<organism evidence="2 3">
    <name type="scientific">Dyadobacter sandarakinus</name>
    <dbReference type="NCBI Taxonomy" id="2747268"/>
    <lineage>
        <taxon>Bacteria</taxon>
        <taxon>Pseudomonadati</taxon>
        <taxon>Bacteroidota</taxon>
        <taxon>Cytophagia</taxon>
        <taxon>Cytophagales</taxon>
        <taxon>Spirosomataceae</taxon>
        <taxon>Dyadobacter</taxon>
    </lineage>
</organism>
<sequence length="241" mass="27154">MDELMIHISLMFGLVVLLCAFTFYKATHDSCIYAWVVTGWIVLQSAVSVSGFYQHTEGPFPRIILVAVPPMAVLAGLFFTSRGRTFVDTLDTHLLTVIHVVRGPVELVLYWLFLCRLVPHEITLGGGNLDIFSGLTTLLVYYWGVLKEKLHWQVQAGWHIVCTGLLLHVYFKLLFSAPSCFQITGYEYPNVAILRFPFVFLPGLVVPLLLCSHIVLLRSLLKVHSIIRPRAVKSLVQTDIS</sequence>
<reference evidence="2 3" key="1">
    <citation type="submission" date="2020-06" db="EMBL/GenBank/DDBJ databases">
        <title>Dyadobacter sandarakinus sp. nov., isolated from the soil of the Arctic Yellow River Station.</title>
        <authorList>
            <person name="Zhang Y."/>
            <person name="Peng F."/>
        </authorList>
    </citation>
    <scope>NUCLEOTIDE SEQUENCE [LARGE SCALE GENOMIC DNA]</scope>
    <source>
        <strain evidence="2 3">Q3-56</strain>
    </source>
</reference>
<feature type="transmembrane region" description="Helical" evidence="1">
    <location>
        <begin position="156"/>
        <end position="175"/>
    </location>
</feature>
<evidence type="ECO:0000256" key="1">
    <source>
        <dbReference type="SAM" id="Phobius"/>
    </source>
</evidence>
<protein>
    <recommendedName>
        <fullName evidence="4">Integral membrane protein</fullName>
    </recommendedName>
</protein>
<keyword evidence="1" id="KW-0812">Transmembrane</keyword>
<feature type="transmembrane region" description="Helical" evidence="1">
    <location>
        <begin position="195"/>
        <end position="221"/>
    </location>
</feature>
<evidence type="ECO:0000313" key="2">
    <source>
        <dbReference type="EMBL" id="QRR02168.1"/>
    </source>
</evidence>
<dbReference type="Proteomes" id="UP000612680">
    <property type="component" value="Chromosome"/>
</dbReference>
<gene>
    <name evidence="2" type="ORF">HWI92_15270</name>
</gene>
<accession>A0ABX7I8L3</accession>